<dbReference type="EMBL" id="JAPOHD010000012">
    <property type="protein sequence ID" value="MCY1719999.1"/>
    <property type="molecule type" value="Genomic_DNA"/>
</dbReference>
<name>A0A9X3J433_9BACT</name>
<feature type="signal peptide" evidence="3">
    <location>
        <begin position="1"/>
        <end position="21"/>
    </location>
</feature>
<comment type="similarity">
    <text evidence="1">Belongs to the sulfatase family.</text>
</comment>
<dbReference type="Pfam" id="PF00884">
    <property type="entry name" value="Sulfatase"/>
    <property type="match status" value="1"/>
</dbReference>
<dbReference type="RefSeq" id="WP_343332329.1">
    <property type="nucleotide sequence ID" value="NZ_JAPOHD010000012.1"/>
</dbReference>
<dbReference type="InterPro" id="IPR000917">
    <property type="entry name" value="Sulfatase_N"/>
</dbReference>
<dbReference type="SUPFAM" id="SSF53649">
    <property type="entry name" value="Alkaline phosphatase-like"/>
    <property type="match status" value="1"/>
</dbReference>
<evidence type="ECO:0000256" key="1">
    <source>
        <dbReference type="ARBA" id="ARBA00008779"/>
    </source>
</evidence>
<dbReference type="AlphaFoldDB" id="A0A9X3J433"/>
<proteinExistence type="inferred from homology"/>
<organism evidence="5 6">
    <name type="scientific">Draconibacterium aestuarii</name>
    <dbReference type="NCBI Taxonomy" id="2998507"/>
    <lineage>
        <taxon>Bacteria</taxon>
        <taxon>Pseudomonadati</taxon>
        <taxon>Bacteroidota</taxon>
        <taxon>Bacteroidia</taxon>
        <taxon>Marinilabiliales</taxon>
        <taxon>Prolixibacteraceae</taxon>
        <taxon>Draconibacterium</taxon>
    </lineage>
</organism>
<dbReference type="PROSITE" id="PS51257">
    <property type="entry name" value="PROKAR_LIPOPROTEIN"/>
    <property type="match status" value="1"/>
</dbReference>
<dbReference type="Gene3D" id="3.30.1120.10">
    <property type="match status" value="1"/>
</dbReference>
<dbReference type="InterPro" id="IPR017850">
    <property type="entry name" value="Alkaline_phosphatase_core_sf"/>
</dbReference>
<evidence type="ECO:0000256" key="3">
    <source>
        <dbReference type="SAM" id="SignalP"/>
    </source>
</evidence>
<feature type="chain" id="PRO_5040830476" evidence="3">
    <location>
        <begin position="22"/>
        <end position="514"/>
    </location>
</feature>
<dbReference type="Gene3D" id="3.40.720.10">
    <property type="entry name" value="Alkaline Phosphatase, subunit A"/>
    <property type="match status" value="1"/>
</dbReference>
<evidence type="ECO:0000256" key="2">
    <source>
        <dbReference type="ARBA" id="ARBA00022801"/>
    </source>
</evidence>
<dbReference type="GO" id="GO:0004065">
    <property type="term" value="F:arylsulfatase activity"/>
    <property type="evidence" value="ECO:0007669"/>
    <property type="project" value="TreeGrafter"/>
</dbReference>
<reference evidence="5" key="1">
    <citation type="submission" date="2022-11" db="EMBL/GenBank/DDBJ databases">
        <title>Marilongibacter aestuarii gen. nov., sp. nov., isolated from tidal flat sediment.</title>
        <authorList>
            <person name="Jiayan W."/>
        </authorList>
    </citation>
    <scope>NUCLEOTIDE SEQUENCE</scope>
    <source>
        <strain evidence="5">Z1-6</strain>
    </source>
</reference>
<evidence type="ECO:0000259" key="4">
    <source>
        <dbReference type="Pfam" id="PF00884"/>
    </source>
</evidence>
<dbReference type="CDD" id="cd16034">
    <property type="entry name" value="sulfatase_like"/>
    <property type="match status" value="1"/>
</dbReference>
<evidence type="ECO:0000313" key="6">
    <source>
        <dbReference type="Proteomes" id="UP001145087"/>
    </source>
</evidence>
<dbReference type="PANTHER" id="PTHR42693:SF53">
    <property type="entry name" value="ENDO-4-O-SULFATASE"/>
    <property type="match status" value="1"/>
</dbReference>
<gene>
    <name evidence="5" type="ORF">OU798_06570</name>
</gene>
<sequence length="514" mass="58844">MNKLGSFLLLLLITFSACNQAQKSAQKQPNLLIIFTDEHRRQSMEFWQQPEYKGVINGVSDPVFTPNLNNLAAEGVVFTQAMSTHPVCSPHRAMLLSGTFPMQNGIWKNCHLNSDTDLKEDLACFTDVLYDNGYNTAYFGKCHWIKPTNVFDQDANYIGTTEAPGGEMPNKFDIYIPPGPDRHSVEYWYQVLKDNHFEHYVYSNDPDVVGGKSDREMYKSMEFSSKHEARTIIDYLKNNRNQRDSDKPFCITWSLNPPHPPYNKLADCEKESYELYENMSHDQLFNRPNRTDKASDLNARVYYANVTSTDKYIGQVIHTLDSLGMADNTLVVFTSDHGEMLGSHDRMQKNCEYEEAFGVPLIIRYKGVLKHKLDDLLIGTTDLYPTFLGLMGLDHLIPEQVLGTDYSATIKNDQTETVDRPVSTPFISIEGNKKGLRTNKYTFTVYGDGSTTLFDNLSDPYQQANLKFDMLSAEDQQMLREELGYWLKLSQDPWVSEKLHSDFIDYSVTAEKHL</sequence>
<keyword evidence="3" id="KW-0732">Signal</keyword>
<feature type="domain" description="Sulfatase N-terminal" evidence="4">
    <location>
        <begin position="29"/>
        <end position="392"/>
    </location>
</feature>
<evidence type="ECO:0000313" key="5">
    <source>
        <dbReference type="EMBL" id="MCY1719999.1"/>
    </source>
</evidence>
<dbReference type="InterPro" id="IPR050738">
    <property type="entry name" value="Sulfatase"/>
</dbReference>
<comment type="caution">
    <text evidence="5">The sequence shown here is derived from an EMBL/GenBank/DDBJ whole genome shotgun (WGS) entry which is preliminary data.</text>
</comment>
<dbReference type="Proteomes" id="UP001145087">
    <property type="component" value="Unassembled WGS sequence"/>
</dbReference>
<accession>A0A9X3J433</accession>
<dbReference type="PANTHER" id="PTHR42693">
    <property type="entry name" value="ARYLSULFATASE FAMILY MEMBER"/>
    <property type="match status" value="1"/>
</dbReference>
<keyword evidence="6" id="KW-1185">Reference proteome</keyword>
<keyword evidence="2" id="KW-0378">Hydrolase</keyword>
<protein>
    <submittedName>
        <fullName evidence="5">Sulfatase</fullName>
    </submittedName>
</protein>